<dbReference type="InterPro" id="IPR043721">
    <property type="entry name" value="DUF5662"/>
</dbReference>
<dbReference type="STRING" id="36847.CLNEO_16500"/>
<keyword evidence="2" id="KW-1185">Reference proteome</keyword>
<evidence type="ECO:0000313" key="1">
    <source>
        <dbReference type="EMBL" id="KXL53107.1"/>
    </source>
</evidence>
<dbReference type="Proteomes" id="UP000070539">
    <property type="component" value="Unassembled WGS sequence"/>
</dbReference>
<dbReference type="Pfam" id="PF18907">
    <property type="entry name" value="DUF5662"/>
    <property type="match status" value="1"/>
</dbReference>
<dbReference type="OrthoDB" id="9784470at2"/>
<dbReference type="RefSeq" id="WP_066087252.1">
    <property type="nucleotide sequence ID" value="NZ_LRVM01000004.1"/>
</dbReference>
<gene>
    <name evidence="1" type="ORF">CLNEO_16500</name>
</gene>
<organism evidence="1 2">
    <name type="scientific">Anaerotignum neopropionicum</name>
    <dbReference type="NCBI Taxonomy" id="36847"/>
    <lineage>
        <taxon>Bacteria</taxon>
        <taxon>Bacillati</taxon>
        <taxon>Bacillota</taxon>
        <taxon>Clostridia</taxon>
        <taxon>Lachnospirales</taxon>
        <taxon>Anaerotignaceae</taxon>
        <taxon>Anaerotignum</taxon>
    </lineage>
</organism>
<sequence length="199" mass="23922">MKAMEHLKTITHHRQLVRQHCFQVGLYWQGLTHDLSKFSPTEFLVGAKYFQGDRSPNNAEREDKGYSSSWLHHKGRNKHHFEYWIDYSRSRECLLTGMKMPVRFVVEMFMDRIAACKTYQKGGYTDASPWEYHKKSRLVHEIMHEDSLRLLEHFLRMLAERGEEATFAYVKWFLKCERKRAFKQFISSHLKEENRKSES</sequence>
<accession>A0A136WF84</accession>
<name>A0A136WF84_9FIRM</name>
<evidence type="ECO:0000313" key="2">
    <source>
        <dbReference type="Proteomes" id="UP000070539"/>
    </source>
</evidence>
<dbReference type="AlphaFoldDB" id="A0A136WF84"/>
<proteinExistence type="predicted"/>
<reference evidence="1 2" key="1">
    <citation type="submission" date="2016-01" db="EMBL/GenBank/DDBJ databases">
        <title>Genome sequence of Clostridium neopropionicum X4, DSM-3847.</title>
        <authorList>
            <person name="Poehlein A."/>
            <person name="Beck M.H."/>
            <person name="Bengelsdorf F.R."/>
            <person name="Daniel R."/>
            <person name="Duerre P."/>
        </authorList>
    </citation>
    <scope>NUCLEOTIDE SEQUENCE [LARGE SCALE GENOMIC DNA]</scope>
    <source>
        <strain evidence="1 2">DSM-3847</strain>
    </source>
</reference>
<dbReference type="EMBL" id="LRVM01000004">
    <property type="protein sequence ID" value="KXL53107.1"/>
    <property type="molecule type" value="Genomic_DNA"/>
</dbReference>
<protein>
    <recommendedName>
        <fullName evidence="3">Catalase</fullName>
    </recommendedName>
</protein>
<dbReference type="PATRIC" id="fig|36847.3.peg.1924"/>
<comment type="caution">
    <text evidence="1">The sequence shown here is derived from an EMBL/GenBank/DDBJ whole genome shotgun (WGS) entry which is preliminary data.</text>
</comment>
<evidence type="ECO:0008006" key="3">
    <source>
        <dbReference type="Google" id="ProtNLM"/>
    </source>
</evidence>